<keyword evidence="2" id="KW-1185">Reference proteome</keyword>
<protein>
    <submittedName>
        <fullName evidence="1">Uncharacterized protein</fullName>
    </submittedName>
</protein>
<gene>
    <name evidence="1" type="ORF">EAI_04924</name>
</gene>
<proteinExistence type="predicted"/>
<sequence length="90" mass="10220">MSDPDEEIFRDRMGELIFEAFALPFLVAEFPPIPAQLHKAMRSFLSCTKDAVSSRNPDRESVIDDFLLLHTTMLSTHDSTKEFVNTSSVQ</sequence>
<dbReference type="InParanoid" id="E2BS99"/>
<dbReference type="Proteomes" id="UP000008237">
    <property type="component" value="Unassembled WGS sequence"/>
</dbReference>
<reference evidence="1 2" key="1">
    <citation type="journal article" date="2010" name="Science">
        <title>Genomic comparison of the ants Camponotus floridanus and Harpegnathos saltator.</title>
        <authorList>
            <person name="Bonasio R."/>
            <person name="Zhang G."/>
            <person name="Ye C."/>
            <person name="Mutti N.S."/>
            <person name="Fang X."/>
            <person name="Qin N."/>
            <person name="Donahue G."/>
            <person name="Yang P."/>
            <person name="Li Q."/>
            <person name="Li C."/>
            <person name="Zhang P."/>
            <person name="Huang Z."/>
            <person name="Berger S.L."/>
            <person name="Reinberg D."/>
            <person name="Wang J."/>
            <person name="Liebig J."/>
        </authorList>
    </citation>
    <scope>NUCLEOTIDE SEQUENCE [LARGE SCALE GENOMIC DNA]</scope>
    <source>
        <strain evidence="1 2">R22 G/1</strain>
    </source>
</reference>
<evidence type="ECO:0000313" key="1">
    <source>
        <dbReference type="EMBL" id="EFN81437.1"/>
    </source>
</evidence>
<evidence type="ECO:0000313" key="2">
    <source>
        <dbReference type="Proteomes" id="UP000008237"/>
    </source>
</evidence>
<dbReference type="EMBL" id="GL450153">
    <property type="protein sequence ID" value="EFN81437.1"/>
    <property type="molecule type" value="Genomic_DNA"/>
</dbReference>
<dbReference type="AlphaFoldDB" id="E2BS99"/>
<name>E2BS99_HARSA</name>
<accession>E2BS99</accession>
<organism evidence="2">
    <name type="scientific">Harpegnathos saltator</name>
    <name type="common">Jerdon's jumping ant</name>
    <dbReference type="NCBI Taxonomy" id="610380"/>
    <lineage>
        <taxon>Eukaryota</taxon>
        <taxon>Metazoa</taxon>
        <taxon>Ecdysozoa</taxon>
        <taxon>Arthropoda</taxon>
        <taxon>Hexapoda</taxon>
        <taxon>Insecta</taxon>
        <taxon>Pterygota</taxon>
        <taxon>Neoptera</taxon>
        <taxon>Endopterygota</taxon>
        <taxon>Hymenoptera</taxon>
        <taxon>Apocrita</taxon>
        <taxon>Aculeata</taxon>
        <taxon>Formicoidea</taxon>
        <taxon>Formicidae</taxon>
        <taxon>Ponerinae</taxon>
        <taxon>Ponerini</taxon>
        <taxon>Harpegnathos</taxon>
    </lineage>
</organism>